<gene>
    <name evidence="1" type="ORF">AAE02nite_51390</name>
</gene>
<proteinExistence type="predicted"/>
<reference evidence="1 2" key="1">
    <citation type="submission" date="2019-07" db="EMBL/GenBank/DDBJ databases">
        <title>Whole genome shotgun sequence of Adhaeribacter aerolatus NBRC 106133.</title>
        <authorList>
            <person name="Hosoyama A."/>
            <person name="Uohara A."/>
            <person name="Ohji S."/>
            <person name="Ichikawa N."/>
        </authorList>
    </citation>
    <scope>NUCLEOTIDE SEQUENCE [LARGE SCALE GENOMIC DNA]</scope>
    <source>
        <strain evidence="1 2">NBRC 106133</strain>
    </source>
</reference>
<dbReference type="EMBL" id="BJYS01000067">
    <property type="protein sequence ID" value="GEO07475.1"/>
    <property type="molecule type" value="Genomic_DNA"/>
</dbReference>
<protein>
    <submittedName>
        <fullName evidence="1">Uncharacterized protein</fullName>
    </submittedName>
</protein>
<dbReference type="AlphaFoldDB" id="A0A512B687"/>
<evidence type="ECO:0000313" key="2">
    <source>
        <dbReference type="Proteomes" id="UP000321532"/>
    </source>
</evidence>
<sequence length="61" mass="7355">MMVLDKVDEANLNKLSKFDCKEYLTYLRQSLGQEKQKAVVNDMRRTIHMIEVRLRKLNENR</sequence>
<comment type="caution">
    <text evidence="1">The sequence shown here is derived from an EMBL/GenBank/DDBJ whole genome shotgun (WGS) entry which is preliminary data.</text>
</comment>
<evidence type="ECO:0000313" key="1">
    <source>
        <dbReference type="EMBL" id="GEO07475.1"/>
    </source>
</evidence>
<keyword evidence="2" id="KW-1185">Reference proteome</keyword>
<dbReference type="RefSeq" id="WP_146905758.1">
    <property type="nucleotide sequence ID" value="NZ_BJYS01000067.1"/>
</dbReference>
<dbReference type="Proteomes" id="UP000321532">
    <property type="component" value="Unassembled WGS sequence"/>
</dbReference>
<accession>A0A512B687</accession>
<name>A0A512B687_9BACT</name>
<organism evidence="1 2">
    <name type="scientific">Adhaeribacter aerolatus</name>
    <dbReference type="NCBI Taxonomy" id="670289"/>
    <lineage>
        <taxon>Bacteria</taxon>
        <taxon>Pseudomonadati</taxon>
        <taxon>Bacteroidota</taxon>
        <taxon>Cytophagia</taxon>
        <taxon>Cytophagales</taxon>
        <taxon>Hymenobacteraceae</taxon>
        <taxon>Adhaeribacter</taxon>
    </lineage>
</organism>